<name>A0A7I6GVC7_BORGP</name>
<evidence type="ECO:0000313" key="3">
    <source>
        <dbReference type="Proteomes" id="UP000002276"/>
    </source>
</evidence>
<dbReference type="AlphaFoldDB" id="A0A7I6GVC7"/>
<geneLocation type="plasmid" evidence="2 3">
    <name>lp54</name>
</geneLocation>
<protein>
    <submittedName>
        <fullName evidence="2">Uncharacterized protein</fullName>
    </submittedName>
</protein>
<accession>A0A7I6GVC7</accession>
<dbReference type="Gene3D" id="1.10.3160.10">
    <property type="entry name" value="Bbcrasp-1"/>
    <property type="match status" value="1"/>
</dbReference>
<organism evidence="2 3">
    <name type="scientific">Borrelia garinii subsp. bavariensis (strain ATCC BAA-2496 / DSM 23469 / PBi)</name>
    <name type="common">Borreliella bavariensis</name>
    <dbReference type="NCBI Taxonomy" id="290434"/>
    <lineage>
        <taxon>Bacteria</taxon>
        <taxon>Pseudomonadati</taxon>
        <taxon>Spirochaetota</taxon>
        <taxon>Spirochaetia</taxon>
        <taxon>Spirochaetales</taxon>
        <taxon>Borreliaceae</taxon>
        <taxon>Borreliella</taxon>
    </lineage>
</organism>
<evidence type="ECO:0000313" key="2">
    <source>
        <dbReference type="EMBL" id="AAT93828.1"/>
    </source>
</evidence>
<keyword evidence="1" id="KW-0175">Coiled coil</keyword>
<keyword evidence="2" id="KW-0614">Plasmid</keyword>
<dbReference type="EMBL" id="CP000015">
    <property type="protein sequence ID" value="AAT93828.1"/>
    <property type="molecule type" value="Genomic_DNA"/>
</dbReference>
<gene>
    <name evidence="2" type="ordered locus">BGA69</name>
</gene>
<dbReference type="Proteomes" id="UP000002276">
    <property type="component" value="Plasmid lp54"/>
</dbReference>
<sequence length="67" mass="7774">MALYLINDNLHTQNQKESELLMNLESNLKIKQNFAKKLNETIDAYNKNPPPSIKTYVYELAAYGEKL</sequence>
<feature type="coiled-coil region" evidence="1">
    <location>
        <begin position="7"/>
        <end position="41"/>
    </location>
</feature>
<dbReference type="KEGG" id="bga:BGA69"/>
<reference evidence="2 3" key="1">
    <citation type="journal article" date="2004" name="Nucleic Acids Res.">
        <title>Comparative analysis of the Borrelia garinii genome.</title>
        <authorList>
            <person name="Glockner G."/>
            <person name="Lehmann R."/>
            <person name="Romualdi A."/>
            <person name="Pradella S."/>
            <person name="Schulte-Spechtel U."/>
            <person name="Schilhabel M."/>
            <person name="Wilske B."/>
            <person name="Suhnel J."/>
            <person name="Platzer M."/>
        </authorList>
    </citation>
    <scope>NUCLEOTIDE SEQUENCE [LARGE SCALE GENOMIC DNA]</scope>
    <source>
        <strain evidence="3">ATCC BAA-2496 / DSM 23469 / PBi</strain>
        <plasmid evidence="3">lp54</plasmid>
    </source>
</reference>
<dbReference type="NCBIfam" id="NF033729">
    <property type="entry name" value="borfam54_2"/>
    <property type="match status" value="1"/>
</dbReference>
<proteinExistence type="predicted"/>
<evidence type="ECO:0000256" key="1">
    <source>
        <dbReference type="SAM" id="Coils"/>
    </source>
</evidence>